<comment type="caution">
    <text evidence="1">The sequence shown here is derived from an EMBL/GenBank/DDBJ whole genome shotgun (WGS) entry which is preliminary data.</text>
</comment>
<evidence type="ECO:0000313" key="1">
    <source>
        <dbReference type="EMBL" id="MBN8430999.1"/>
    </source>
</evidence>
<dbReference type="Pfam" id="PF04820">
    <property type="entry name" value="Trp_halogenase"/>
    <property type="match status" value="1"/>
</dbReference>
<dbReference type="Proteomes" id="UP000664293">
    <property type="component" value="Unassembled WGS sequence"/>
</dbReference>
<name>A0ABS3E6R1_9GAMM</name>
<keyword evidence="2" id="KW-1185">Reference proteome</keyword>
<accession>A0ABS3E6R1</accession>
<dbReference type="Gene3D" id="3.50.50.60">
    <property type="entry name" value="FAD/NAD(P)-binding domain"/>
    <property type="match status" value="1"/>
</dbReference>
<protein>
    <submittedName>
        <fullName evidence="1">Tryptophan 7-halogenase</fullName>
    </submittedName>
</protein>
<dbReference type="EMBL" id="JAEKJR010000002">
    <property type="protein sequence ID" value="MBN8430999.1"/>
    <property type="molecule type" value="Genomic_DNA"/>
</dbReference>
<dbReference type="RefSeq" id="WP_207001372.1">
    <property type="nucleotide sequence ID" value="NZ_JAEKJR010000002.1"/>
</dbReference>
<dbReference type="PIRSF" id="PIRSF011396">
    <property type="entry name" value="Trp_halogenase"/>
    <property type="match status" value="1"/>
</dbReference>
<dbReference type="InterPro" id="IPR036188">
    <property type="entry name" value="FAD/NAD-bd_sf"/>
</dbReference>
<proteinExistence type="predicted"/>
<sequence>MNPRIAPIRNILIVGGGTAGWMTAAALAKAHEGTECQIHLVESEQIGTVGVGEATIPSIAQFNQMLGLDENELMAATQATFKLGIEFVGWGAEGESYIHPFSTYGKGLDNIDFHHWWLRLYNEGKVPDLEQFSLAAAAARAGKFARMAPLTEAPFDALVHAFQFDASLYARYLRTYAETRGVRRIEGRITNCKRRTEDGFIASIQLEDGSELSADLFIDCSGFRSLLLGCELGVGFENWSHWLPCNRAVAVASENPGELRPYTRSTARAAGWQWQIPLQHRTGNGHVFCDEYIDEDQATEILLHNLPGPALGEPKVLRFTAGRRHTFWEKNCVAIGLSAGFLEPLESTSIHLIQTAIQKLLALFPSRACEEEKRRIFNQRTVHEYEKIRDFLILHYWANKRPEPFWRYCAAANIPDHLAGKLSLYRETGHIFREDDELFSVPSWLAVLHGQGIRAHGYHPLTMKLPEQELIGKLEEVRGGIQKVVSALPRHQDFIARYCASLR</sequence>
<dbReference type="PANTHER" id="PTHR43747:SF4">
    <property type="entry name" value="FLAVIN-DEPENDENT TRYPTOPHAN HALOGENASE"/>
    <property type="match status" value="1"/>
</dbReference>
<dbReference type="SUPFAM" id="SSF51905">
    <property type="entry name" value="FAD/NAD(P)-binding domain"/>
    <property type="match status" value="1"/>
</dbReference>
<reference evidence="1 2" key="1">
    <citation type="submission" date="2020-12" db="EMBL/GenBank/DDBJ databases">
        <title>Oil enriched cultivation method for isolating marine PHA-producing bacteria.</title>
        <authorList>
            <person name="Zheng W."/>
            <person name="Yu S."/>
            <person name="Huang Y."/>
        </authorList>
    </citation>
    <scope>NUCLEOTIDE SEQUENCE [LARGE SCALE GENOMIC DNA]</scope>
    <source>
        <strain evidence="1 2">SN0-2</strain>
    </source>
</reference>
<gene>
    <name evidence="1" type="ORF">JF535_09080</name>
</gene>
<dbReference type="InterPro" id="IPR050816">
    <property type="entry name" value="Flavin-dep_Halogenase_NPB"/>
</dbReference>
<dbReference type="InterPro" id="IPR033856">
    <property type="entry name" value="Trp_halogen"/>
</dbReference>
<organism evidence="1 2">
    <name type="scientific">Microbulbifer salipaludis</name>
    <dbReference type="NCBI Taxonomy" id="187980"/>
    <lineage>
        <taxon>Bacteria</taxon>
        <taxon>Pseudomonadati</taxon>
        <taxon>Pseudomonadota</taxon>
        <taxon>Gammaproteobacteria</taxon>
        <taxon>Cellvibrionales</taxon>
        <taxon>Microbulbiferaceae</taxon>
        <taxon>Microbulbifer</taxon>
    </lineage>
</organism>
<evidence type="ECO:0000313" key="2">
    <source>
        <dbReference type="Proteomes" id="UP000664293"/>
    </source>
</evidence>
<dbReference type="PANTHER" id="PTHR43747">
    <property type="entry name" value="FAD-BINDING PROTEIN"/>
    <property type="match status" value="1"/>
</dbReference>
<dbReference type="InterPro" id="IPR006905">
    <property type="entry name" value="Flavin_halogenase"/>
</dbReference>